<dbReference type="Pfam" id="PF01381">
    <property type="entry name" value="HTH_3"/>
    <property type="match status" value="1"/>
</dbReference>
<organism evidence="2 3">
    <name type="scientific">Aerococcus urinaeequi</name>
    <dbReference type="NCBI Taxonomy" id="51665"/>
    <lineage>
        <taxon>Bacteria</taxon>
        <taxon>Bacillati</taxon>
        <taxon>Bacillota</taxon>
        <taxon>Bacilli</taxon>
        <taxon>Lactobacillales</taxon>
        <taxon>Aerococcaceae</taxon>
        <taxon>Aerococcus</taxon>
    </lineage>
</organism>
<feature type="domain" description="HTH cro/C1-type" evidence="1">
    <location>
        <begin position="8"/>
        <end position="61"/>
    </location>
</feature>
<dbReference type="InterPro" id="IPR011990">
    <property type="entry name" value="TPR-like_helical_dom_sf"/>
</dbReference>
<dbReference type="InterPro" id="IPR001387">
    <property type="entry name" value="Cro/C1-type_HTH"/>
</dbReference>
<evidence type="ECO:0000313" key="2">
    <source>
        <dbReference type="EMBL" id="WAT24718.1"/>
    </source>
</evidence>
<dbReference type="RefSeq" id="WP_059135134.1">
    <property type="nucleotide sequence ID" value="NZ_CP114063.1"/>
</dbReference>
<dbReference type="InterPro" id="IPR053163">
    <property type="entry name" value="HTH-type_regulator_Rgg"/>
</dbReference>
<dbReference type="Gene3D" id="1.25.40.10">
    <property type="entry name" value="Tetratricopeptide repeat domain"/>
    <property type="match status" value="1"/>
</dbReference>
<dbReference type="PANTHER" id="PTHR37038">
    <property type="entry name" value="TRANSCRIPTIONAL REGULATOR-RELATED"/>
    <property type="match status" value="1"/>
</dbReference>
<evidence type="ECO:0000259" key="1">
    <source>
        <dbReference type="PROSITE" id="PS50943"/>
    </source>
</evidence>
<name>A0AA47GBR4_9LACT</name>
<dbReference type="InterPro" id="IPR010982">
    <property type="entry name" value="Lambda_DNA-bd_dom_sf"/>
</dbReference>
<dbReference type="CDD" id="cd00093">
    <property type="entry name" value="HTH_XRE"/>
    <property type="match status" value="1"/>
</dbReference>
<gene>
    <name evidence="2" type="ORF">OZ415_01015</name>
</gene>
<dbReference type="PROSITE" id="PS50943">
    <property type="entry name" value="HTH_CROC1"/>
    <property type="match status" value="1"/>
</dbReference>
<dbReference type="Proteomes" id="UP001164714">
    <property type="component" value="Chromosome"/>
</dbReference>
<dbReference type="InterPro" id="IPR010057">
    <property type="entry name" value="Transcription_activator_Rgg_C"/>
</dbReference>
<dbReference type="SUPFAM" id="SSF47413">
    <property type="entry name" value="lambda repressor-like DNA-binding domains"/>
    <property type="match status" value="1"/>
</dbReference>
<dbReference type="EMBL" id="CP114063">
    <property type="protein sequence ID" value="WAT24718.1"/>
    <property type="molecule type" value="Genomic_DNA"/>
</dbReference>
<dbReference type="AlphaFoldDB" id="A0AA47GBR4"/>
<evidence type="ECO:0000313" key="3">
    <source>
        <dbReference type="Proteomes" id="UP001164714"/>
    </source>
</evidence>
<dbReference type="NCBIfam" id="TIGR01716">
    <property type="entry name" value="RGG_Cterm"/>
    <property type="match status" value="1"/>
</dbReference>
<accession>A0AA47GBR4</accession>
<sequence length="284" mass="32473">MNIGISYRDLRRERGLTLMDVTTTGEISYSQLSKFERGETSITIHHLVNLVHNLGISFAEFMTAIEEYNSPYKFYIEEIDNAYKKADIDALNAIAQTQENLYGETNQILFKYNAIMTKLLLNDLTEVEIPEADKHLISEYILKCSIWTSYEVILLGNSLRGLTQSLQDVLVADMIAKLPTIQESNPLKVHILSILINVCFDRLRSEETDEVNDIMAAIEPQLSTNAYYFKNRLLFLKGIVAIIEGQFDEGVSKCQNAIQVFELFDEPFAKMHQDELDAYITNYA</sequence>
<protein>
    <submittedName>
        <fullName evidence="2">Helix-turn-helix domain-containing protein</fullName>
    </submittedName>
</protein>
<proteinExistence type="predicted"/>
<reference evidence="2" key="1">
    <citation type="submission" date="2022-12" db="EMBL/GenBank/DDBJ databases">
        <title>Whole genome sequence analysis of a duck derived balloon bacteium Aerococcus urinaeequi henan2020.</title>
        <authorList>
            <person name="Zhang H."/>
            <person name="Qiao H.X."/>
            <person name="Bian C.Z."/>
            <person name="Shu J.C."/>
        </authorList>
    </citation>
    <scope>NUCLEOTIDE SEQUENCE</scope>
    <source>
        <strain evidence="2">2020-HN-1</strain>
    </source>
</reference>
<dbReference type="Pfam" id="PF21259">
    <property type="entry name" value="Rgg_C"/>
    <property type="match status" value="1"/>
</dbReference>
<dbReference type="SMART" id="SM00530">
    <property type="entry name" value="HTH_XRE"/>
    <property type="match status" value="1"/>
</dbReference>
<dbReference type="GO" id="GO:0003677">
    <property type="term" value="F:DNA binding"/>
    <property type="evidence" value="ECO:0007669"/>
    <property type="project" value="InterPro"/>
</dbReference>
<dbReference type="PANTHER" id="PTHR37038:SF12">
    <property type="entry name" value="TRANSCRIPTIONAL REGULATOR"/>
    <property type="match status" value="1"/>
</dbReference>